<keyword evidence="1" id="KW-0547">Nucleotide-binding</keyword>
<dbReference type="InterPro" id="IPR015854">
    <property type="entry name" value="ABC_transpr_LolD-like"/>
</dbReference>
<keyword evidence="5" id="KW-1185">Reference proteome</keyword>
<dbReference type="GO" id="GO:0005886">
    <property type="term" value="C:plasma membrane"/>
    <property type="evidence" value="ECO:0007669"/>
    <property type="project" value="TreeGrafter"/>
</dbReference>
<dbReference type="InterPro" id="IPR003439">
    <property type="entry name" value="ABC_transporter-like_ATP-bd"/>
</dbReference>
<dbReference type="SMART" id="SM00382">
    <property type="entry name" value="AAA"/>
    <property type="match status" value="1"/>
</dbReference>
<dbReference type="InterPro" id="IPR027417">
    <property type="entry name" value="P-loop_NTPase"/>
</dbReference>
<dbReference type="Pfam" id="PF00005">
    <property type="entry name" value="ABC_tran"/>
    <property type="match status" value="1"/>
</dbReference>
<dbReference type="OrthoDB" id="9802264at2"/>
<dbReference type="GO" id="GO:0016887">
    <property type="term" value="F:ATP hydrolysis activity"/>
    <property type="evidence" value="ECO:0007669"/>
    <property type="project" value="InterPro"/>
</dbReference>
<reference evidence="4 5" key="1">
    <citation type="submission" date="2019-04" db="EMBL/GenBank/DDBJ databases">
        <title>Corynebacterium endometrii sp. nov., isolated from the uterus of a cow with endometritis.</title>
        <authorList>
            <person name="Ballas P."/>
            <person name="Ruckert C."/>
            <person name="Wagener K."/>
            <person name="Drillich M."/>
            <person name="Kaempfer P."/>
            <person name="Busse H.-J."/>
            <person name="Ehling-Schulz M."/>
        </authorList>
    </citation>
    <scope>NUCLEOTIDE SEQUENCE [LARGE SCALE GENOMIC DNA]</scope>
    <source>
        <strain evidence="4 5">LMM-1653</strain>
    </source>
</reference>
<dbReference type="EMBL" id="CP039247">
    <property type="protein sequence ID" value="QCB29441.1"/>
    <property type="molecule type" value="Genomic_DNA"/>
</dbReference>
<organism evidence="4 5">
    <name type="scientific">Corynebacterium endometrii</name>
    <dbReference type="NCBI Taxonomy" id="2488819"/>
    <lineage>
        <taxon>Bacteria</taxon>
        <taxon>Bacillati</taxon>
        <taxon>Actinomycetota</taxon>
        <taxon>Actinomycetes</taxon>
        <taxon>Mycobacteriales</taxon>
        <taxon>Corynebacteriaceae</taxon>
        <taxon>Corynebacterium</taxon>
    </lineage>
</organism>
<dbReference type="InterPro" id="IPR017871">
    <property type="entry name" value="ABC_transporter-like_CS"/>
</dbReference>
<gene>
    <name evidence="4" type="primary">ytrE</name>
    <name evidence="4" type="ORF">CENDO_10955</name>
</gene>
<feature type="domain" description="ABC transporter" evidence="3">
    <location>
        <begin position="12"/>
        <end position="231"/>
    </location>
</feature>
<evidence type="ECO:0000313" key="4">
    <source>
        <dbReference type="EMBL" id="QCB29441.1"/>
    </source>
</evidence>
<dbReference type="PROSITE" id="PS50893">
    <property type="entry name" value="ABC_TRANSPORTER_2"/>
    <property type="match status" value="1"/>
</dbReference>
<evidence type="ECO:0000259" key="3">
    <source>
        <dbReference type="PROSITE" id="PS50893"/>
    </source>
</evidence>
<dbReference type="RefSeq" id="WP_136142025.1">
    <property type="nucleotide sequence ID" value="NZ_CP039247.1"/>
</dbReference>
<evidence type="ECO:0000313" key="5">
    <source>
        <dbReference type="Proteomes" id="UP000296352"/>
    </source>
</evidence>
<protein>
    <submittedName>
        <fullName evidence="4">ABC transporter ATP-binding protein YtrE</fullName>
    </submittedName>
</protein>
<evidence type="ECO:0000256" key="1">
    <source>
        <dbReference type="ARBA" id="ARBA00022741"/>
    </source>
</evidence>
<evidence type="ECO:0000256" key="2">
    <source>
        <dbReference type="ARBA" id="ARBA00022840"/>
    </source>
</evidence>
<dbReference type="PROSITE" id="PS00211">
    <property type="entry name" value="ABC_TRANSPORTER_1"/>
    <property type="match status" value="1"/>
</dbReference>
<dbReference type="KEGG" id="cee:CENDO_10955"/>
<dbReference type="Gene3D" id="3.40.50.300">
    <property type="entry name" value="P-loop containing nucleotide triphosphate hydrolases"/>
    <property type="match status" value="1"/>
</dbReference>
<dbReference type="PANTHER" id="PTHR24220:SF685">
    <property type="entry name" value="ABC TRANSPORTER RELATED"/>
    <property type="match status" value="1"/>
</dbReference>
<dbReference type="Proteomes" id="UP000296352">
    <property type="component" value="Chromosome"/>
</dbReference>
<keyword evidence="2 4" id="KW-0067">ATP-binding</keyword>
<dbReference type="GO" id="GO:0022857">
    <property type="term" value="F:transmembrane transporter activity"/>
    <property type="evidence" value="ECO:0007669"/>
    <property type="project" value="TreeGrafter"/>
</dbReference>
<dbReference type="GO" id="GO:0005524">
    <property type="term" value="F:ATP binding"/>
    <property type="evidence" value="ECO:0007669"/>
    <property type="project" value="UniProtKB-KW"/>
</dbReference>
<proteinExistence type="predicted"/>
<name>A0A4P7QHZ0_9CORY</name>
<accession>A0A4P7QHZ0</accession>
<sequence>MSSQSNESHNVLSLKDVTVEYADGDGTLLALDGIDFAAQAGMLTAVTGESGSGKSTLLSVAGGLISPTRGSVVIDGEHLDDANEAARARIRRERIGVVFQQANLLSALRVKEQLLIADHLRGVKPRGERAEELLGYVGLGGLGERPIRQLSGGQRQRVGIARALMGEPRLLLADEPTSALDSALSHEVMQLINRLTKELNVATVLVTHDRSLLDYADEAVVVEDGRVTQAA</sequence>
<dbReference type="AlphaFoldDB" id="A0A4P7QHZ0"/>
<dbReference type="SUPFAM" id="SSF52540">
    <property type="entry name" value="P-loop containing nucleoside triphosphate hydrolases"/>
    <property type="match status" value="1"/>
</dbReference>
<dbReference type="InterPro" id="IPR003593">
    <property type="entry name" value="AAA+_ATPase"/>
</dbReference>
<dbReference type="PANTHER" id="PTHR24220">
    <property type="entry name" value="IMPORT ATP-BINDING PROTEIN"/>
    <property type="match status" value="1"/>
</dbReference>